<dbReference type="CDD" id="cd16914">
    <property type="entry name" value="EcfT"/>
    <property type="match status" value="1"/>
</dbReference>
<proteinExistence type="predicted"/>
<dbReference type="RefSeq" id="WP_064505626.1">
    <property type="nucleotide sequence ID" value="NZ_CP013023.1"/>
</dbReference>
<dbReference type="Proteomes" id="UP000078148">
    <property type="component" value="Chromosome"/>
</dbReference>
<protein>
    <recommendedName>
        <fullName evidence="9">Cobalt transporter</fullName>
    </recommendedName>
</protein>
<dbReference type="Pfam" id="PF02361">
    <property type="entry name" value="CbiQ"/>
    <property type="match status" value="1"/>
</dbReference>
<reference evidence="7 8" key="2">
    <citation type="journal article" date="2016" name="Int. J. Syst. Evol. Microbiol.">
        <title>Paenibacillus bovis sp. nov., isolated from raw yak (Bos grunniens) milk.</title>
        <authorList>
            <person name="Gao C."/>
            <person name="Han J."/>
            <person name="Liu Z."/>
            <person name="Xu X."/>
            <person name="Hang F."/>
            <person name="Wu Z."/>
        </authorList>
    </citation>
    <scope>NUCLEOTIDE SEQUENCE [LARGE SCALE GENOMIC DNA]</scope>
    <source>
        <strain evidence="7 8">BD3526</strain>
    </source>
</reference>
<evidence type="ECO:0000313" key="8">
    <source>
        <dbReference type="Proteomes" id="UP000078148"/>
    </source>
</evidence>
<evidence type="ECO:0008006" key="9">
    <source>
        <dbReference type="Google" id="ProtNLM"/>
    </source>
</evidence>
<dbReference type="OrthoDB" id="92887at2"/>
<keyword evidence="4 6" id="KW-1133">Transmembrane helix</keyword>
<dbReference type="InterPro" id="IPR003339">
    <property type="entry name" value="ABC/ECF_trnsptr_transmembrane"/>
</dbReference>
<comment type="subcellular location">
    <subcellularLocation>
        <location evidence="1">Membrane</location>
        <topology evidence="1">Multi-pass membrane protein</topology>
    </subcellularLocation>
</comment>
<evidence type="ECO:0000256" key="4">
    <source>
        <dbReference type="ARBA" id="ARBA00022989"/>
    </source>
</evidence>
<feature type="transmembrane region" description="Helical" evidence="6">
    <location>
        <begin position="20"/>
        <end position="36"/>
    </location>
</feature>
<feature type="transmembrane region" description="Helical" evidence="6">
    <location>
        <begin position="227"/>
        <end position="250"/>
    </location>
</feature>
<dbReference type="STRING" id="1616788.AR543_05320"/>
<dbReference type="GO" id="GO:0005886">
    <property type="term" value="C:plasma membrane"/>
    <property type="evidence" value="ECO:0007669"/>
    <property type="project" value="UniProtKB-ARBA"/>
</dbReference>
<feature type="transmembrane region" description="Helical" evidence="6">
    <location>
        <begin position="43"/>
        <end position="60"/>
    </location>
</feature>
<evidence type="ECO:0000256" key="1">
    <source>
        <dbReference type="ARBA" id="ARBA00004141"/>
    </source>
</evidence>
<sequence length="251" mass="28047">MSSTKNRPESRRFLYRIDPLTKMVMLLCISVLAVHIEHALPQLLLFAVVWIAIAIGAGQLVSGPLLRLLAAIGIPYFGLSMLSVRQGDIWWQWGALQLTSGGLEYGAVMTLRIFILCLTSVALSLTTDYRELVGALVLKLKVPYRFAYGLALALTFLPLLREEARLALAARRLRSQRKARGWAALLQTKDYMGAVFTGSIRRIQHIAGAMEAKGFGAYPDRTFYHRFVLPVSALYWMSGSVLITIMLYIIL</sequence>
<dbReference type="KEGG" id="pbv:AR543_05320"/>
<keyword evidence="5 6" id="KW-0472">Membrane</keyword>
<dbReference type="PANTHER" id="PTHR34857:SF2">
    <property type="entry name" value="SLL0384 PROTEIN"/>
    <property type="match status" value="1"/>
</dbReference>
<keyword evidence="3 6" id="KW-0812">Transmembrane</keyword>
<evidence type="ECO:0000313" key="7">
    <source>
        <dbReference type="EMBL" id="ANF98643.1"/>
    </source>
</evidence>
<gene>
    <name evidence="7" type="ORF">AR543_05320</name>
</gene>
<feature type="transmembrane region" description="Helical" evidence="6">
    <location>
        <begin position="66"/>
        <end position="84"/>
    </location>
</feature>
<reference evidence="8" key="1">
    <citation type="submission" date="2015-10" db="EMBL/GenBank/DDBJ databases">
        <title>Genome of Paenibacillus bovis sp. nov.</title>
        <authorList>
            <person name="Wu Z."/>
            <person name="Gao C."/>
            <person name="Liu Z."/>
            <person name="Zheng H."/>
        </authorList>
    </citation>
    <scope>NUCLEOTIDE SEQUENCE [LARGE SCALE GENOMIC DNA]</scope>
    <source>
        <strain evidence="8">BD3526</strain>
    </source>
</reference>
<dbReference type="PANTHER" id="PTHR34857">
    <property type="entry name" value="SLL0384 PROTEIN"/>
    <property type="match status" value="1"/>
</dbReference>
<feature type="transmembrane region" description="Helical" evidence="6">
    <location>
        <begin position="105"/>
        <end position="126"/>
    </location>
</feature>
<name>A0A172ZM63_9BACL</name>
<dbReference type="AlphaFoldDB" id="A0A172ZM63"/>
<evidence type="ECO:0000256" key="5">
    <source>
        <dbReference type="ARBA" id="ARBA00023136"/>
    </source>
</evidence>
<evidence type="ECO:0000256" key="3">
    <source>
        <dbReference type="ARBA" id="ARBA00022692"/>
    </source>
</evidence>
<accession>A0A172ZM63</accession>
<dbReference type="EMBL" id="CP013023">
    <property type="protein sequence ID" value="ANF98643.1"/>
    <property type="molecule type" value="Genomic_DNA"/>
</dbReference>
<evidence type="ECO:0000256" key="2">
    <source>
        <dbReference type="ARBA" id="ARBA00022475"/>
    </source>
</evidence>
<evidence type="ECO:0000256" key="6">
    <source>
        <dbReference type="SAM" id="Phobius"/>
    </source>
</evidence>
<keyword evidence="8" id="KW-1185">Reference proteome</keyword>
<dbReference type="InterPro" id="IPR051611">
    <property type="entry name" value="ECF_transporter_component"/>
</dbReference>
<keyword evidence="2" id="KW-1003">Cell membrane</keyword>
<organism evidence="7 8">
    <name type="scientific">Paenibacillus bovis</name>
    <dbReference type="NCBI Taxonomy" id="1616788"/>
    <lineage>
        <taxon>Bacteria</taxon>
        <taxon>Bacillati</taxon>
        <taxon>Bacillota</taxon>
        <taxon>Bacilli</taxon>
        <taxon>Bacillales</taxon>
        <taxon>Paenibacillaceae</taxon>
        <taxon>Paenibacillus</taxon>
    </lineage>
</organism>